<name>B3S4G6_TRIAD</name>
<dbReference type="OrthoDB" id="2384430at2759"/>
<dbReference type="RefSeq" id="XP_002115176.1">
    <property type="nucleotide sequence ID" value="XM_002115140.1"/>
</dbReference>
<proteinExistence type="inferred from homology"/>
<dbReference type="GO" id="GO:0036503">
    <property type="term" value="P:ERAD pathway"/>
    <property type="evidence" value="ECO:0000318"/>
    <property type="project" value="GO_Central"/>
</dbReference>
<dbReference type="Pfam" id="PF08238">
    <property type="entry name" value="Sel1"/>
    <property type="match status" value="6"/>
</dbReference>
<dbReference type="InterPro" id="IPR011990">
    <property type="entry name" value="TPR-like_helical_dom_sf"/>
</dbReference>
<protein>
    <submittedName>
        <fullName evidence="2">Uncharacterized protein</fullName>
    </submittedName>
</protein>
<dbReference type="OMA" id="AYCYSHG"/>
<dbReference type="GeneID" id="6756218"/>
<evidence type="ECO:0000256" key="1">
    <source>
        <dbReference type="ARBA" id="ARBA00038101"/>
    </source>
</evidence>
<dbReference type="Gene3D" id="1.25.40.10">
    <property type="entry name" value="Tetratricopeptide repeat domain"/>
    <property type="match status" value="1"/>
</dbReference>
<dbReference type="EMBL" id="DS985249">
    <property type="protein sequence ID" value="EDV22632.1"/>
    <property type="molecule type" value="Genomic_DNA"/>
</dbReference>
<dbReference type="PANTHER" id="PTHR11102">
    <property type="entry name" value="SEL-1-LIKE PROTEIN"/>
    <property type="match status" value="1"/>
</dbReference>
<dbReference type="InterPro" id="IPR006597">
    <property type="entry name" value="Sel1-like"/>
</dbReference>
<sequence>MAIMLRCYFSPVGRRCLTNFALTHCRQYSAMQIDRNVLSSGWIRRSKYLYSYYACNSFTLVTSMKDAIQIRCSNVQVLSRLYSDQQSSPDSKRKKFLSVEQVDIARLVKKNLRKKEKRDEELIKKQLSILEIAFSVADGEIGATYLDQDAIKVSPEELVELAILTYETETEELSISVGEESIKVAAQLLRSAAMRGNIQAKYSYAQLLRTGQGIAADLPEAAAMMTELSSKGHPYAQYALAGMYLKGNGVKQDYDIAHDLYNTSKMNGIAAAGTMLGHIYRQGLGVDQDLPKSISYYKEAAQRHDVDAHISLAYCYSHGLGVDQSHEHAFKHYEIAASQGNVMALYNVGTHYFSGNGVTADFKMAAEYFTAAAEQGFPYAQVNLANMYYNGIGVNKDIRKAKEWYGKAATRNDNARQLYEQVCNEIDNQDNQ</sequence>
<dbReference type="GO" id="GO:0005789">
    <property type="term" value="C:endoplasmic reticulum membrane"/>
    <property type="evidence" value="ECO:0000318"/>
    <property type="project" value="GO_Central"/>
</dbReference>
<accession>B3S4G6</accession>
<dbReference type="SMART" id="SM00671">
    <property type="entry name" value="SEL1"/>
    <property type="match status" value="6"/>
</dbReference>
<comment type="similarity">
    <text evidence="1">Belongs to the sel-1 family.</text>
</comment>
<dbReference type="CTD" id="6756218"/>
<evidence type="ECO:0000313" key="2">
    <source>
        <dbReference type="EMBL" id="EDV22632.1"/>
    </source>
</evidence>
<evidence type="ECO:0000313" key="3">
    <source>
        <dbReference type="Proteomes" id="UP000009022"/>
    </source>
</evidence>
<dbReference type="HOGENOM" id="CLU_635129_0_0_1"/>
<dbReference type="PANTHER" id="PTHR11102:SF161">
    <property type="match status" value="1"/>
</dbReference>
<gene>
    <name evidence="2" type="ORF">TRIADDRAFT_59077</name>
</gene>
<dbReference type="PhylomeDB" id="B3S4G6"/>
<dbReference type="Proteomes" id="UP000009022">
    <property type="component" value="Unassembled WGS sequence"/>
</dbReference>
<organism evidence="2 3">
    <name type="scientific">Trichoplax adhaerens</name>
    <name type="common">Trichoplax reptans</name>
    <dbReference type="NCBI Taxonomy" id="10228"/>
    <lineage>
        <taxon>Eukaryota</taxon>
        <taxon>Metazoa</taxon>
        <taxon>Placozoa</taxon>
        <taxon>Uniplacotomia</taxon>
        <taxon>Trichoplacea</taxon>
        <taxon>Trichoplacidae</taxon>
        <taxon>Trichoplax</taxon>
    </lineage>
</organism>
<dbReference type="InParanoid" id="B3S4G6"/>
<reference evidence="2 3" key="1">
    <citation type="journal article" date="2008" name="Nature">
        <title>The Trichoplax genome and the nature of placozoans.</title>
        <authorList>
            <person name="Srivastava M."/>
            <person name="Begovic E."/>
            <person name="Chapman J."/>
            <person name="Putnam N.H."/>
            <person name="Hellsten U."/>
            <person name="Kawashima T."/>
            <person name="Kuo A."/>
            <person name="Mitros T."/>
            <person name="Salamov A."/>
            <person name="Carpenter M.L."/>
            <person name="Signorovitch A.Y."/>
            <person name="Moreno M.A."/>
            <person name="Kamm K."/>
            <person name="Grimwood J."/>
            <person name="Schmutz J."/>
            <person name="Shapiro H."/>
            <person name="Grigoriev I.V."/>
            <person name="Buss L.W."/>
            <person name="Schierwater B."/>
            <person name="Dellaporta S.L."/>
            <person name="Rokhsar D.S."/>
        </authorList>
    </citation>
    <scope>NUCLEOTIDE SEQUENCE [LARGE SCALE GENOMIC DNA]</scope>
    <source>
        <strain evidence="2 3">Grell-BS-1999</strain>
    </source>
</reference>
<dbReference type="AlphaFoldDB" id="B3S4G6"/>
<dbReference type="KEGG" id="tad:TRIADDRAFT_59077"/>
<dbReference type="SUPFAM" id="SSF81901">
    <property type="entry name" value="HCP-like"/>
    <property type="match status" value="2"/>
</dbReference>
<keyword evidence="3" id="KW-1185">Reference proteome</keyword>
<dbReference type="eggNOG" id="KOG1550">
    <property type="taxonomic scope" value="Eukaryota"/>
</dbReference>
<dbReference type="InterPro" id="IPR050767">
    <property type="entry name" value="Sel1_AlgK"/>
</dbReference>
<dbReference type="STRING" id="10228.B3S4G6"/>